<dbReference type="SUPFAM" id="SSF57701">
    <property type="entry name" value="Zn2/Cys6 DNA-binding domain"/>
    <property type="match status" value="1"/>
</dbReference>
<keyword evidence="9" id="KW-1185">Reference proteome</keyword>
<dbReference type="GO" id="GO:0008270">
    <property type="term" value="F:zinc ion binding"/>
    <property type="evidence" value="ECO:0007669"/>
    <property type="project" value="InterPro"/>
</dbReference>
<accession>A0A427XJU9</accession>
<evidence type="ECO:0000259" key="7">
    <source>
        <dbReference type="PROSITE" id="PS50048"/>
    </source>
</evidence>
<evidence type="ECO:0000313" key="8">
    <source>
        <dbReference type="EMBL" id="RSH79171.1"/>
    </source>
</evidence>
<dbReference type="PROSITE" id="PS00463">
    <property type="entry name" value="ZN2_CY6_FUNGAL_1"/>
    <property type="match status" value="1"/>
</dbReference>
<dbReference type="Pfam" id="PF00172">
    <property type="entry name" value="Zn_clus"/>
    <property type="match status" value="1"/>
</dbReference>
<dbReference type="GO" id="GO:0005634">
    <property type="term" value="C:nucleus"/>
    <property type="evidence" value="ECO:0007669"/>
    <property type="project" value="UniProtKB-SubCell"/>
</dbReference>
<proteinExistence type="predicted"/>
<dbReference type="AlphaFoldDB" id="A0A427XJU9"/>
<feature type="domain" description="Zn(2)-C6 fungal-type" evidence="7">
    <location>
        <begin position="24"/>
        <end position="55"/>
    </location>
</feature>
<keyword evidence="5" id="KW-0539">Nucleus</keyword>
<keyword evidence="2" id="KW-0805">Transcription regulation</keyword>
<dbReference type="OrthoDB" id="4454541at2759"/>
<comment type="caution">
    <text evidence="8">The sequence shown here is derived from an EMBL/GenBank/DDBJ whole genome shotgun (WGS) entry which is preliminary data.</text>
</comment>
<dbReference type="Gene3D" id="4.10.240.10">
    <property type="entry name" value="Zn(2)-C6 fungal-type DNA-binding domain"/>
    <property type="match status" value="1"/>
</dbReference>
<evidence type="ECO:0000313" key="9">
    <source>
        <dbReference type="Proteomes" id="UP000279236"/>
    </source>
</evidence>
<keyword evidence="4" id="KW-0804">Transcription</keyword>
<feature type="compositionally biased region" description="Basic and acidic residues" evidence="6">
    <location>
        <begin position="720"/>
        <end position="729"/>
    </location>
</feature>
<feature type="region of interest" description="Disordered" evidence="6">
    <location>
        <begin position="701"/>
        <end position="744"/>
    </location>
</feature>
<protein>
    <recommendedName>
        <fullName evidence="7">Zn(2)-C6 fungal-type domain-containing protein</fullName>
    </recommendedName>
</protein>
<feature type="compositionally biased region" description="Polar residues" evidence="6">
    <location>
        <begin position="127"/>
        <end position="149"/>
    </location>
</feature>
<dbReference type="PROSITE" id="PS50048">
    <property type="entry name" value="ZN2_CY6_FUNGAL_2"/>
    <property type="match status" value="1"/>
</dbReference>
<dbReference type="InterPro" id="IPR036864">
    <property type="entry name" value="Zn2-C6_fun-type_DNA-bd_sf"/>
</dbReference>
<gene>
    <name evidence="8" type="ORF">EHS24_001210</name>
</gene>
<dbReference type="CDD" id="cd12148">
    <property type="entry name" value="fungal_TF_MHR"/>
    <property type="match status" value="1"/>
</dbReference>
<dbReference type="InterPro" id="IPR001138">
    <property type="entry name" value="Zn2Cys6_DnaBD"/>
</dbReference>
<evidence type="ECO:0000256" key="2">
    <source>
        <dbReference type="ARBA" id="ARBA00023015"/>
    </source>
</evidence>
<feature type="region of interest" description="Disordered" evidence="6">
    <location>
        <begin position="91"/>
        <end position="223"/>
    </location>
</feature>
<evidence type="ECO:0000256" key="6">
    <source>
        <dbReference type="SAM" id="MobiDB-lite"/>
    </source>
</evidence>
<dbReference type="EMBL" id="RSCE01000010">
    <property type="protein sequence ID" value="RSH79171.1"/>
    <property type="molecule type" value="Genomic_DNA"/>
</dbReference>
<dbReference type="Proteomes" id="UP000279236">
    <property type="component" value="Unassembled WGS sequence"/>
</dbReference>
<sequence length="850" mass="93551">MDDKADSAASPDGSRDEAAKMNRACDFCHRMKMKCIGKENPPCNRCRASRQSCTFDGPRKSKGTKVEDRLKVVEEQMSEVQSSLAELLQYQRAAAASTPRPVSTPAPPQSEPSHRTGVPALEPPLSTHDSPAAPSSSRGFWNNNASPSAPHSPIKQAPAAPPIRQAHAGHSNGSGRTSPGKAYDMSRPWSSRGTPHRHEPSPAHLQEAESGMPSDDEDDDPLEPHAIIYNNMLSLAEAARLKADGHLEENDRPPRKRDARGREQMPFDFTVDAESRKRPRRDDGLRNSDPLLQRGNHVHAFKHPIELGFCSEAKGRQLFQIFMDGAAVYVPIFEPGVDTWESLLLRSPFSVTVLMYVGAKIEDAGGQPSVLQNKLKDHAEKIGMHTLFTPVARIEVLQGMIILASWGDTSWRPGGHALRIAMDMGLYRCLPFLAETGMGAGKTAAELQDERHLVVGARCWLALYKSEFEMAFNLGRPALFAAEETLSHGRKFLDHPLAIQTDSRLVATCELLTLRLSMHQPFSIWAAATRMQNLDERIEQADNSYAVWYKYWESYYIDAGVQRSNILRESLLSQYSHARLHTNSRILHSVRSRRDVALLSEKRHILLVNALRSAETLVGMALRGSAYASNFVKGNYYTHVGIAFAARMLIRLTSLIPEEVDIRQTGRDLEALTKRLAQVPGFQFAQQLREIIVKARRRHFLPPSSKAPSRNPSPGPDPGPEDKHSRGQREPYLPVSGSHPTPALSPANAVDMLVGSATGTTPENIALDFFYAEQLFATTGADGSEHLKNDMPPMAGTGTGTPALIDPVFSLDSWFPYPPLESDSLDFGGAAGDMSLGGLGSVGNHDGVYW</sequence>
<dbReference type="InterPro" id="IPR051089">
    <property type="entry name" value="prtT"/>
</dbReference>
<dbReference type="PANTHER" id="PTHR31845:SF17">
    <property type="entry name" value="ZN(II)2CYS6 TRANSCRIPTION FACTOR (EUROFUNG)"/>
    <property type="match status" value="1"/>
</dbReference>
<dbReference type="GO" id="GO:0000981">
    <property type="term" value="F:DNA-binding transcription factor activity, RNA polymerase II-specific"/>
    <property type="evidence" value="ECO:0007669"/>
    <property type="project" value="InterPro"/>
</dbReference>
<dbReference type="CDD" id="cd00067">
    <property type="entry name" value="GAL4"/>
    <property type="match status" value="1"/>
</dbReference>
<keyword evidence="3" id="KW-0238">DNA-binding</keyword>
<evidence type="ECO:0000256" key="5">
    <source>
        <dbReference type="ARBA" id="ARBA00023242"/>
    </source>
</evidence>
<dbReference type="GO" id="GO:0000976">
    <property type="term" value="F:transcription cis-regulatory region binding"/>
    <property type="evidence" value="ECO:0007669"/>
    <property type="project" value="TreeGrafter"/>
</dbReference>
<comment type="subcellular location">
    <subcellularLocation>
        <location evidence="1">Nucleus</location>
    </subcellularLocation>
</comment>
<feature type="compositionally biased region" description="Basic and acidic residues" evidence="6">
    <location>
        <begin position="273"/>
        <end position="286"/>
    </location>
</feature>
<evidence type="ECO:0000256" key="3">
    <source>
        <dbReference type="ARBA" id="ARBA00023125"/>
    </source>
</evidence>
<evidence type="ECO:0000256" key="1">
    <source>
        <dbReference type="ARBA" id="ARBA00004123"/>
    </source>
</evidence>
<feature type="region of interest" description="Disordered" evidence="6">
    <location>
        <begin position="47"/>
        <end position="68"/>
    </location>
</feature>
<dbReference type="RefSeq" id="XP_028474318.1">
    <property type="nucleotide sequence ID" value="XM_028617011.1"/>
</dbReference>
<dbReference type="PANTHER" id="PTHR31845">
    <property type="entry name" value="FINGER DOMAIN PROTEIN, PUTATIVE-RELATED"/>
    <property type="match status" value="1"/>
</dbReference>
<feature type="region of interest" description="Disordered" evidence="6">
    <location>
        <begin position="243"/>
        <end position="292"/>
    </location>
</feature>
<reference evidence="8 9" key="1">
    <citation type="submission" date="2018-11" db="EMBL/GenBank/DDBJ databases">
        <title>Genome sequence of Apiotrichum porosum DSM 27194.</title>
        <authorList>
            <person name="Aliyu H."/>
            <person name="Gorte O."/>
            <person name="Ochsenreither K."/>
        </authorList>
    </citation>
    <scope>NUCLEOTIDE SEQUENCE [LARGE SCALE GENOMIC DNA]</scope>
    <source>
        <strain evidence="8 9">DSM 27194</strain>
    </source>
</reference>
<evidence type="ECO:0000256" key="4">
    <source>
        <dbReference type="ARBA" id="ARBA00023163"/>
    </source>
</evidence>
<name>A0A427XJU9_9TREE</name>
<organism evidence="8 9">
    <name type="scientific">Apiotrichum porosum</name>
    <dbReference type="NCBI Taxonomy" id="105984"/>
    <lineage>
        <taxon>Eukaryota</taxon>
        <taxon>Fungi</taxon>
        <taxon>Dikarya</taxon>
        <taxon>Basidiomycota</taxon>
        <taxon>Agaricomycotina</taxon>
        <taxon>Tremellomycetes</taxon>
        <taxon>Trichosporonales</taxon>
        <taxon>Trichosporonaceae</taxon>
        <taxon>Apiotrichum</taxon>
    </lineage>
</organism>
<feature type="compositionally biased region" description="Basic and acidic residues" evidence="6">
    <location>
        <begin position="243"/>
        <end position="253"/>
    </location>
</feature>
<dbReference type="SMART" id="SM00066">
    <property type="entry name" value="GAL4"/>
    <property type="match status" value="1"/>
</dbReference>
<dbReference type="GeneID" id="39585753"/>